<dbReference type="Pfam" id="PF04338">
    <property type="entry name" value="DUF481"/>
    <property type="match status" value="1"/>
</dbReference>
<dbReference type="AlphaFoldDB" id="A0A7W8HKB3"/>
<evidence type="ECO:0000313" key="2">
    <source>
        <dbReference type="Proteomes" id="UP000532440"/>
    </source>
</evidence>
<dbReference type="EMBL" id="JACHGB010000007">
    <property type="protein sequence ID" value="MBB5273605.1"/>
    <property type="molecule type" value="Genomic_DNA"/>
</dbReference>
<proteinExistence type="predicted"/>
<dbReference type="Proteomes" id="UP000532440">
    <property type="component" value="Unassembled WGS sequence"/>
</dbReference>
<organism evidence="1 2">
    <name type="scientific">Quisquiliibacterium transsilvanicum</name>
    <dbReference type="NCBI Taxonomy" id="1549638"/>
    <lineage>
        <taxon>Bacteria</taxon>
        <taxon>Pseudomonadati</taxon>
        <taxon>Pseudomonadota</taxon>
        <taxon>Betaproteobacteria</taxon>
        <taxon>Burkholderiales</taxon>
        <taxon>Burkholderiaceae</taxon>
        <taxon>Quisquiliibacterium</taxon>
    </lineage>
</organism>
<gene>
    <name evidence="1" type="ORF">HNQ70_003635</name>
</gene>
<accession>A0A7W8HKB3</accession>
<protein>
    <submittedName>
        <fullName evidence="1">Putative salt-induced outer membrane protein YdiY</fullName>
    </submittedName>
</protein>
<keyword evidence="2" id="KW-1185">Reference proteome</keyword>
<dbReference type="InterPro" id="IPR007433">
    <property type="entry name" value="DUF481"/>
</dbReference>
<reference evidence="1 2" key="1">
    <citation type="submission" date="2020-08" db="EMBL/GenBank/DDBJ databases">
        <title>Genomic Encyclopedia of Type Strains, Phase IV (KMG-IV): sequencing the most valuable type-strain genomes for metagenomic binning, comparative biology and taxonomic classification.</title>
        <authorList>
            <person name="Goeker M."/>
        </authorList>
    </citation>
    <scope>NUCLEOTIDE SEQUENCE [LARGE SCALE GENOMIC DNA]</scope>
    <source>
        <strain evidence="1 2">DSM 29781</strain>
    </source>
</reference>
<evidence type="ECO:0000313" key="1">
    <source>
        <dbReference type="EMBL" id="MBB5273605.1"/>
    </source>
</evidence>
<name>A0A7W8HKB3_9BURK</name>
<comment type="caution">
    <text evidence="1">The sequence shown here is derived from an EMBL/GenBank/DDBJ whole genome shotgun (WGS) entry which is preliminary data.</text>
</comment>
<dbReference type="RefSeq" id="WP_183970386.1">
    <property type="nucleotide sequence ID" value="NZ_BAABEW010000020.1"/>
</dbReference>
<sequence length="383" mass="40855">MTESKSHLPPGARRGAVLAAIALGSLCAGAQADSITLHNGDRLTGRILHMSPSTLTFETTWAGELKIPRYEVSAIETDKPVTIMRERAERTESVMMTPAGPGKVLVTSEPARQSSPAGPGDAAPAVAQTAAAGATGATGATAVPAARPLPIARLRYLNPKPEESGEGVSYDGRAALSGSFARGGTTRDRLYAEGDFGARALDWRYSLTGKFLQESDEAGTTAQNWLVSGNFDRFLDDDSFLYARGSAERDRFRDISRRATLGVGYGRQLIQTERTALSVRAGPELISVRRLAGEDDTSPALGWGLNLSHRLDTLSAELFHDQRGFRTLGGDTQLSLRSRTGLRVPLASGLTASLQLNLDWDEHTGAARGGSDSTWLIGLGYAW</sequence>